<feature type="compositionally biased region" description="Polar residues" evidence="1">
    <location>
        <begin position="1"/>
        <end position="15"/>
    </location>
</feature>
<keyword evidence="4" id="KW-1185">Reference proteome</keyword>
<protein>
    <submittedName>
        <fullName evidence="3">7220_t:CDS:1</fullName>
    </submittedName>
</protein>
<keyword evidence="2" id="KW-0472">Membrane</keyword>
<feature type="region of interest" description="Disordered" evidence="1">
    <location>
        <begin position="1"/>
        <end position="32"/>
    </location>
</feature>
<keyword evidence="2" id="KW-0812">Transmembrane</keyword>
<evidence type="ECO:0000313" key="4">
    <source>
        <dbReference type="Proteomes" id="UP000789572"/>
    </source>
</evidence>
<sequence>MAYNNSPYLQNSTDGRNPPINPFPNNTTMHAVGPDGKPNTVAENNTPVVGVPMMAFNNPPATIVTNAYPPPSQPGPGCCPKEFLFATFGMLLAIAGGVMWGVSKSTYTSCLENCIINFLTVSDSCPDDCKSSYDALRTSGIAILIFGGVLLMFVKR</sequence>
<proteinExistence type="predicted"/>
<comment type="caution">
    <text evidence="3">The sequence shown here is derived from an EMBL/GenBank/DDBJ whole genome shotgun (WGS) entry which is preliminary data.</text>
</comment>
<accession>A0A9N9BU57</accession>
<gene>
    <name evidence="3" type="ORF">POCULU_LOCUS6268</name>
</gene>
<feature type="transmembrane region" description="Helical" evidence="2">
    <location>
        <begin position="136"/>
        <end position="154"/>
    </location>
</feature>
<name>A0A9N9BU57_9GLOM</name>
<dbReference type="EMBL" id="CAJVPJ010001122">
    <property type="protein sequence ID" value="CAG8576515.1"/>
    <property type="molecule type" value="Genomic_DNA"/>
</dbReference>
<keyword evidence="2" id="KW-1133">Transmembrane helix</keyword>
<organism evidence="3 4">
    <name type="scientific">Paraglomus occultum</name>
    <dbReference type="NCBI Taxonomy" id="144539"/>
    <lineage>
        <taxon>Eukaryota</taxon>
        <taxon>Fungi</taxon>
        <taxon>Fungi incertae sedis</taxon>
        <taxon>Mucoromycota</taxon>
        <taxon>Glomeromycotina</taxon>
        <taxon>Glomeromycetes</taxon>
        <taxon>Paraglomerales</taxon>
        <taxon>Paraglomeraceae</taxon>
        <taxon>Paraglomus</taxon>
    </lineage>
</organism>
<evidence type="ECO:0000313" key="3">
    <source>
        <dbReference type="EMBL" id="CAG8576515.1"/>
    </source>
</evidence>
<evidence type="ECO:0000256" key="2">
    <source>
        <dbReference type="SAM" id="Phobius"/>
    </source>
</evidence>
<dbReference type="AlphaFoldDB" id="A0A9N9BU57"/>
<dbReference type="Proteomes" id="UP000789572">
    <property type="component" value="Unassembled WGS sequence"/>
</dbReference>
<feature type="transmembrane region" description="Helical" evidence="2">
    <location>
        <begin position="83"/>
        <end position="102"/>
    </location>
</feature>
<reference evidence="3" key="1">
    <citation type="submission" date="2021-06" db="EMBL/GenBank/DDBJ databases">
        <authorList>
            <person name="Kallberg Y."/>
            <person name="Tangrot J."/>
            <person name="Rosling A."/>
        </authorList>
    </citation>
    <scope>NUCLEOTIDE SEQUENCE</scope>
    <source>
        <strain evidence="3">IA702</strain>
    </source>
</reference>
<evidence type="ECO:0000256" key="1">
    <source>
        <dbReference type="SAM" id="MobiDB-lite"/>
    </source>
</evidence>